<dbReference type="UniPathway" id="UPA00109">
    <property type="reaction ID" value="UER00185"/>
</dbReference>
<evidence type="ECO:0000256" key="7">
    <source>
        <dbReference type="ARBA" id="ARBA00022679"/>
    </source>
</evidence>
<dbReference type="AlphaFoldDB" id="A0A7R9NWN2"/>
<comment type="subunit">
    <text evidence="5 16">Monomer.</text>
</comment>
<organism evidence="17">
    <name type="scientific">Timema tahoe</name>
    <dbReference type="NCBI Taxonomy" id="61484"/>
    <lineage>
        <taxon>Eukaryota</taxon>
        <taxon>Metazoa</taxon>
        <taxon>Ecdysozoa</taxon>
        <taxon>Arthropoda</taxon>
        <taxon>Hexapoda</taxon>
        <taxon>Insecta</taxon>
        <taxon>Pterygota</taxon>
        <taxon>Neoptera</taxon>
        <taxon>Polyneoptera</taxon>
        <taxon>Phasmatodea</taxon>
        <taxon>Timematodea</taxon>
        <taxon>Timematoidea</taxon>
        <taxon>Timematidae</taxon>
        <taxon>Timema</taxon>
    </lineage>
</organism>
<dbReference type="PRINTS" id="PR00477">
    <property type="entry name" value="PHGLYCKINASE"/>
</dbReference>
<feature type="binding site" evidence="14">
    <location>
        <position position="355"/>
    </location>
    <ligand>
        <name>ATP</name>
        <dbReference type="ChEBI" id="CHEBI:30616"/>
    </ligand>
</feature>
<dbReference type="GO" id="GO:0005524">
    <property type="term" value="F:ATP binding"/>
    <property type="evidence" value="ECO:0007669"/>
    <property type="project" value="UniProtKB-KW"/>
</dbReference>
<evidence type="ECO:0000256" key="8">
    <source>
        <dbReference type="ARBA" id="ARBA00022723"/>
    </source>
</evidence>
<dbReference type="PIRSF" id="PIRSF000724">
    <property type="entry name" value="Pgk"/>
    <property type="match status" value="1"/>
</dbReference>
<evidence type="ECO:0000256" key="9">
    <source>
        <dbReference type="ARBA" id="ARBA00022741"/>
    </source>
</evidence>
<keyword evidence="7 15" id="KW-0808">Transferase</keyword>
<reference evidence="17" key="1">
    <citation type="submission" date="2020-11" db="EMBL/GenBank/DDBJ databases">
        <authorList>
            <person name="Tran Van P."/>
        </authorList>
    </citation>
    <scope>NUCLEOTIDE SEQUENCE</scope>
</reference>
<evidence type="ECO:0000256" key="3">
    <source>
        <dbReference type="ARBA" id="ARBA00004838"/>
    </source>
</evidence>
<dbReference type="InterPro" id="IPR015824">
    <property type="entry name" value="Phosphoglycerate_kinase_N"/>
</dbReference>
<dbReference type="PANTHER" id="PTHR11406:SF0">
    <property type="entry name" value="PHOSPHOGLYCERATE KINASE"/>
    <property type="match status" value="1"/>
</dbReference>
<dbReference type="GO" id="GO:0004618">
    <property type="term" value="F:phosphoglycerate kinase activity"/>
    <property type="evidence" value="ECO:0007669"/>
    <property type="project" value="UniProtKB-EC"/>
</dbReference>
<keyword evidence="12" id="KW-0460">Magnesium</keyword>
<evidence type="ECO:0000256" key="2">
    <source>
        <dbReference type="ARBA" id="ARBA00001946"/>
    </source>
</evidence>
<dbReference type="Pfam" id="PF00162">
    <property type="entry name" value="PGK"/>
    <property type="match status" value="1"/>
</dbReference>
<dbReference type="GO" id="GO:0006096">
    <property type="term" value="P:glycolytic process"/>
    <property type="evidence" value="ECO:0007669"/>
    <property type="project" value="UniProtKB-UniPathway"/>
</dbReference>
<keyword evidence="11 14" id="KW-0067">ATP-binding</keyword>
<evidence type="ECO:0000256" key="4">
    <source>
        <dbReference type="ARBA" id="ARBA00008982"/>
    </source>
</evidence>
<evidence type="ECO:0000256" key="6">
    <source>
        <dbReference type="ARBA" id="ARBA00013061"/>
    </source>
</evidence>
<evidence type="ECO:0000256" key="14">
    <source>
        <dbReference type="PIRSR" id="PIRSR000724-2"/>
    </source>
</evidence>
<evidence type="ECO:0000256" key="15">
    <source>
        <dbReference type="RuleBase" id="RU000532"/>
    </source>
</evidence>
<accession>A0A7R9NWN2</accession>
<evidence type="ECO:0000256" key="10">
    <source>
        <dbReference type="ARBA" id="ARBA00022777"/>
    </source>
</evidence>
<sequence>MSHNQVPLKIKNMPLRKLSVKDLNITHRRVLLRVDLNMPIEDSLLTNSQQMYHALGTIKYILDQKPRYVILISQLGQPNGRKDNNFTIKPIAKELQRILERKQVIFLNDCIGPEVEDKCRQSPQGSLILLENLYFFPEENTGNNLNGSNMILTKAGTITLQYALRRIADVFINDSFSTSYLLNSSMLCNAFEVRSAGLVLKKELEYFQRALHDPQRPYLVIFGGAKLMEKMKIIENMLPIVDEMIIGGSLSFTFLKVLKGMQIGDSVYCEKTAPYLKDFIQRAIALKVTVHLPVDFFITKIPVTDNSEAKLVHVADGIPKEWIGADIGETTLKLFKDAICRANFIVWNGPMGIYEYPLFTKGSQGILDTVGETTKNNHAITILSGEDTAACASLWGGESKVSHVSTGGLASVKILAGEALPGVVTLRRPFSHLKANLCLYD</sequence>
<protein>
    <recommendedName>
        <fullName evidence="6 15">Phosphoglycerate kinase</fullName>
        <ecNumber evidence="6 15">2.7.2.3</ecNumber>
    </recommendedName>
</protein>
<comment type="catalytic activity">
    <reaction evidence="1 15">
        <text>(2R)-3-phosphoglycerate + ATP = (2R)-3-phospho-glyceroyl phosphate + ADP</text>
        <dbReference type="Rhea" id="RHEA:14801"/>
        <dbReference type="ChEBI" id="CHEBI:30616"/>
        <dbReference type="ChEBI" id="CHEBI:57604"/>
        <dbReference type="ChEBI" id="CHEBI:58272"/>
        <dbReference type="ChEBI" id="CHEBI:456216"/>
        <dbReference type="EC" id="2.7.2.3"/>
    </reaction>
</comment>
<name>A0A7R9NWN2_9NEOP</name>
<evidence type="ECO:0000256" key="5">
    <source>
        <dbReference type="ARBA" id="ARBA00011245"/>
    </source>
</evidence>
<feature type="binding site" evidence="14">
    <location>
        <begin position="385"/>
        <end position="388"/>
    </location>
    <ligand>
        <name>ATP</name>
        <dbReference type="ChEBI" id="CHEBI:30616"/>
    </ligand>
</feature>
<dbReference type="Gene3D" id="3.40.50.1260">
    <property type="entry name" value="Phosphoglycerate kinase, N-terminal domain"/>
    <property type="match status" value="3"/>
</dbReference>
<evidence type="ECO:0000256" key="11">
    <source>
        <dbReference type="ARBA" id="ARBA00022840"/>
    </source>
</evidence>
<evidence type="ECO:0000256" key="13">
    <source>
        <dbReference type="ARBA" id="ARBA00023152"/>
    </source>
</evidence>
<keyword evidence="10 15" id="KW-0418">Kinase</keyword>
<proteinExistence type="inferred from homology"/>
<keyword evidence="8" id="KW-0479">Metal-binding</keyword>
<dbReference type="PANTHER" id="PTHR11406">
    <property type="entry name" value="PHOSPHOGLYCERATE KINASE"/>
    <property type="match status" value="1"/>
</dbReference>
<comment type="pathway">
    <text evidence="3 15">Carbohydrate degradation; glycolysis; pyruvate from D-glyceraldehyde 3-phosphate: step 2/5.</text>
</comment>
<dbReference type="GO" id="GO:0046872">
    <property type="term" value="F:metal ion binding"/>
    <property type="evidence" value="ECO:0007669"/>
    <property type="project" value="UniProtKB-KW"/>
</dbReference>
<dbReference type="GO" id="GO:0043531">
    <property type="term" value="F:ADP binding"/>
    <property type="evidence" value="ECO:0007669"/>
    <property type="project" value="TreeGrafter"/>
</dbReference>
<dbReference type="SUPFAM" id="SSF53748">
    <property type="entry name" value="Phosphoglycerate kinase"/>
    <property type="match status" value="1"/>
</dbReference>
<dbReference type="InterPro" id="IPR001576">
    <property type="entry name" value="Phosphoglycerate_kinase"/>
</dbReference>
<dbReference type="FunFam" id="3.40.50.1260:FF:000003">
    <property type="entry name" value="Phosphoglycerate kinase"/>
    <property type="match status" value="1"/>
</dbReference>
<keyword evidence="9" id="KW-0547">Nucleotide-binding</keyword>
<comment type="cofactor">
    <cofactor evidence="2">
        <name>Mg(2+)</name>
        <dbReference type="ChEBI" id="CHEBI:18420"/>
    </cofactor>
</comment>
<feature type="binding site" evidence="14">
    <location>
        <position position="230"/>
    </location>
    <ligand>
        <name>ATP</name>
        <dbReference type="ChEBI" id="CHEBI:30616"/>
    </ligand>
</feature>
<dbReference type="InterPro" id="IPR036043">
    <property type="entry name" value="Phosphoglycerate_kinase_sf"/>
</dbReference>
<dbReference type="GO" id="GO:0005829">
    <property type="term" value="C:cytosol"/>
    <property type="evidence" value="ECO:0007669"/>
    <property type="project" value="TreeGrafter"/>
</dbReference>
<evidence type="ECO:0000256" key="1">
    <source>
        <dbReference type="ARBA" id="ARBA00000642"/>
    </source>
</evidence>
<dbReference type="EMBL" id="OE002591">
    <property type="protein sequence ID" value="CAD7458986.1"/>
    <property type="molecule type" value="Genomic_DNA"/>
</dbReference>
<dbReference type="GO" id="GO:0006094">
    <property type="term" value="P:gluconeogenesis"/>
    <property type="evidence" value="ECO:0007669"/>
    <property type="project" value="TreeGrafter"/>
</dbReference>
<comment type="similarity">
    <text evidence="4 15">Belongs to the phosphoglycerate kinase family.</text>
</comment>
<evidence type="ECO:0000256" key="16">
    <source>
        <dbReference type="RuleBase" id="RU000696"/>
    </source>
</evidence>
<dbReference type="EC" id="2.7.2.3" evidence="6 15"/>
<evidence type="ECO:0000256" key="12">
    <source>
        <dbReference type="ARBA" id="ARBA00022842"/>
    </source>
</evidence>
<evidence type="ECO:0000313" key="17">
    <source>
        <dbReference type="EMBL" id="CAD7458986.1"/>
    </source>
</evidence>
<gene>
    <name evidence="17" type="ORF">TTEB3V08_LOCUS6956</name>
</gene>
<keyword evidence="13" id="KW-0324">Glycolysis</keyword>